<evidence type="ECO:0000256" key="4">
    <source>
        <dbReference type="ARBA" id="ARBA00022889"/>
    </source>
</evidence>
<evidence type="ECO:0000256" key="6">
    <source>
        <dbReference type="RuleBase" id="RU000389"/>
    </source>
</evidence>
<dbReference type="Proteomes" id="UP001201397">
    <property type="component" value="Unassembled WGS sequence"/>
</dbReference>
<dbReference type="Gene3D" id="3.30.700.10">
    <property type="entry name" value="Glycoprotein, Type 4 Pilin"/>
    <property type="match status" value="1"/>
</dbReference>
<dbReference type="PANTHER" id="PTHR30093:SF34">
    <property type="entry name" value="PREPILIN PEPTIDASE-DEPENDENT PROTEIN D"/>
    <property type="match status" value="1"/>
</dbReference>
<organism evidence="8 9">
    <name type="scientific">Neisseria lisongii</name>
    <dbReference type="NCBI Taxonomy" id="2912188"/>
    <lineage>
        <taxon>Bacteria</taxon>
        <taxon>Pseudomonadati</taxon>
        <taxon>Pseudomonadota</taxon>
        <taxon>Betaproteobacteria</taxon>
        <taxon>Neisseriales</taxon>
        <taxon>Neisseriaceae</taxon>
        <taxon>Neisseria</taxon>
    </lineage>
</organism>
<accession>A0AAW5APV6</accession>
<dbReference type="InterPro" id="IPR045584">
    <property type="entry name" value="Pilin-like"/>
</dbReference>
<name>A0AAW5APV6_9NEIS</name>
<dbReference type="InterPro" id="IPR001082">
    <property type="entry name" value="Pilin"/>
</dbReference>
<dbReference type="Pfam" id="PF07963">
    <property type="entry name" value="N_methyl"/>
    <property type="match status" value="1"/>
</dbReference>
<evidence type="ECO:0000313" key="9">
    <source>
        <dbReference type="Proteomes" id="UP001201397"/>
    </source>
</evidence>
<gene>
    <name evidence="8" type="ORF">L4H06_08845</name>
</gene>
<keyword evidence="6" id="KW-0281">Fimbrium</keyword>
<evidence type="ECO:0000256" key="2">
    <source>
        <dbReference type="ARBA" id="ARBA00011156"/>
    </source>
</evidence>
<keyword evidence="7" id="KW-0812">Transmembrane</keyword>
<dbReference type="RefSeq" id="WP_237093195.1">
    <property type="nucleotide sequence ID" value="NZ_JAKKDL010000013.1"/>
</dbReference>
<feature type="transmembrane region" description="Helical" evidence="7">
    <location>
        <begin position="7"/>
        <end position="31"/>
    </location>
</feature>
<dbReference type="NCBIfam" id="TIGR02532">
    <property type="entry name" value="IV_pilin_GFxxxE"/>
    <property type="match status" value="1"/>
</dbReference>
<keyword evidence="4" id="KW-0130">Cell adhesion</keyword>
<proteinExistence type="inferred from homology"/>
<dbReference type="PROSITE" id="PS00409">
    <property type="entry name" value="PROKAR_NTER_METHYL"/>
    <property type="match status" value="1"/>
</dbReference>
<evidence type="ECO:0000256" key="3">
    <source>
        <dbReference type="ARBA" id="ARBA00022481"/>
    </source>
</evidence>
<keyword evidence="5" id="KW-1015">Disulfide bond</keyword>
<dbReference type="Pfam" id="PF00114">
    <property type="entry name" value="Pilin"/>
    <property type="match status" value="1"/>
</dbReference>
<sequence length="161" mass="17438">MPTRQQGFTLIELMIVIAIVGILTLIALPVYQDKTARAQVTEAFSLAEGQKIALIEYYSDKGTFPESNAAAGVAAKEEIKGEYVESVKIEGNDTEGKIIATMKKDGVNKALQEKALTLKIEIPKDKKADLGSFVWTCESDIDGKYLPSACRSKPAPADEGQ</sequence>
<dbReference type="GO" id="GO:0007155">
    <property type="term" value="P:cell adhesion"/>
    <property type="evidence" value="ECO:0007669"/>
    <property type="project" value="UniProtKB-KW"/>
</dbReference>
<dbReference type="GO" id="GO:0009289">
    <property type="term" value="C:pilus"/>
    <property type="evidence" value="ECO:0007669"/>
    <property type="project" value="InterPro"/>
</dbReference>
<comment type="caution">
    <text evidence="8">The sequence shown here is derived from an EMBL/GenBank/DDBJ whole genome shotgun (WGS) entry which is preliminary data.</text>
</comment>
<keyword evidence="7" id="KW-0472">Membrane</keyword>
<evidence type="ECO:0000256" key="1">
    <source>
        <dbReference type="ARBA" id="ARBA00005233"/>
    </source>
</evidence>
<reference evidence="8" key="1">
    <citation type="submission" date="2022-01" db="EMBL/GenBank/DDBJ databases">
        <title>Neisseria sp. ZJ104.</title>
        <authorList>
            <person name="Yang C."/>
        </authorList>
    </citation>
    <scope>NUCLEOTIDE SEQUENCE</scope>
    <source>
        <strain evidence="8">ZJ104</strain>
    </source>
</reference>
<evidence type="ECO:0000256" key="7">
    <source>
        <dbReference type="SAM" id="Phobius"/>
    </source>
</evidence>
<dbReference type="SUPFAM" id="SSF54523">
    <property type="entry name" value="Pili subunits"/>
    <property type="match status" value="1"/>
</dbReference>
<comment type="subunit">
    <text evidence="2">The pili are polar flexible filaments of about 5.4 nanometers diameter and 2.5 micrometers average length; they consist of only a single polypeptide chain arranged in a helical configuration of five subunits per turn in the assembled pilus.</text>
</comment>
<dbReference type="EMBL" id="JAKKDL010000013">
    <property type="protein sequence ID" value="MCF7530330.1"/>
    <property type="molecule type" value="Genomic_DNA"/>
</dbReference>
<comment type="similarity">
    <text evidence="1 6">Belongs to the N-Me-Phe pilin family.</text>
</comment>
<evidence type="ECO:0000256" key="5">
    <source>
        <dbReference type="ARBA" id="ARBA00023157"/>
    </source>
</evidence>
<keyword evidence="3" id="KW-0488">Methylation</keyword>
<evidence type="ECO:0000313" key="8">
    <source>
        <dbReference type="EMBL" id="MCF7530330.1"/>
    </source>
</evidence>
<dbReference type="InterPro" id="IPR012902">
    <property type="entry name" value="N_methyl_site"/>
</dbReference>
<dbReference type="PANTHER" id="PTHR30093">
    <property type="entry name" value="GENERAL SECRETION PATHWAY PROTEIN G"/>
    <property type="match status" value="1"/>
</dbReference>
<keyword evidence="7" id="KW-1133">Transmembrane helix</keyword>
<dbReference type="AlphaFoldDB" id="A0AAW5APV6"/>
<protein>
    <submittedName>
        <fullName evidence="8">Pilin</fullName>
    </submittedName>
</protein>